<evidence type="ECO:0000313" key="2">
    <source>
        <dbReference type="EMBL" id="MCJ8147990.1"/>
    </source>
</evidence>
<dbReference type="Pfam" id="PF06123">
    <property type="entry name" value="CreD"/>
    <property type="match status" value="1"/>
</dbReference>
<dbReference type="Proteomes" id="UP001201844">
    <property type="component" value="Unassembled WGS sequence"/>
</dbReference>
<feature type="transmembrane region" description="Helical" evidence="1">
    <location>
        <begin position="37"/>
        <end position="57"/>
    </location>
</feature>
<comment type="caution">
    <text evidence="2">The sequence shown here is derived from an EMBL/GenBank/DDBJ whole genome shotgun (WGS) entry which is preliminary data.</text>
</comment>
<dbReference type="PANTHER" id="PTHR30092:SF0">
    <property type="entry name" value="INNER MEMBRANE PROTEIN CRED"/>
    <property type="match status" value="1"/>
</dbReference>
<feature type="transmembrane region" description="Helical" evidence="1">
    <location>
        <begin position="391"/>
        <end position="411"/>
    </location>
</feature>
<name>A0ABT0CH91_9HYPH</name>
<gene>
    <name evidence="2" type="primary">creD</name>
    <name evidence="2" type="ORF">MKI86_02465</name>
</gene>
<feature type="transmembrane region" description="Helical" evidence="1">
    <location>
        <begin position="337"/>
        <end position="355"/>
    </location>
</feature>
<feature type="transmembrane region" description="Helical" evidence="1">
    <location>
        <begin position="367"/>
        <end position="385"/>
    </location>
</feature>
<sequence length="478" mass="51947">MTEPHSDDPASAPPRPLPYPEPRGNLAAFLRSPGVKFIMIGVISVALLVPLLLVWGLTEERAERAREVSNRISHGWGGDQAVNGPYIAVPFEVMRSRELDGRTLIEKVTEWALVMPEMLDVTADLKTEERRLSIYTLPVYNGALTLKGRFGAGIVQDLARFDGTPDFNRAILVLNINDITGIRSDAGVKIDNGPVLPFDPGMRQISAMGVAGTMDYGRSQSNAGVHRPIDRALIEKGFTFDMALSLNGSRSFAVAPAGQTTSFQAKANWPHPGFEGLFLPEQKTITAKDFTATWTIPYLARGIDKAVSGSMLPLSESMMSINLVEPVQFYQVVSRTLKYSIGFISLVFLAVFVVELKGGRMVHWIQYVLTGLALIVFYVLLLALAEHTGFTLAYGIAAIATTLLISAYLGSATASRRNGLALCAVLLAAYGIMYLVLREDEYALLAGALISFIAIAATMYATRKVDWSGTAVRPAQAE</sequence>
<dbReference type="PANTHER" id="PTHR30092">
    <property type="entry name" value="INNER MEMBRANE PROTEIN CRED"/>
    <property type="match status" value="1"/>
</dbReference>
<evidence type="ECO:0000256" key="1">
    <source>
        <dbReference type="SAM" id="Phobius"/>
    </source>
</evidence>
<proteinExistence type="predicted"/>
<feature type="transmembrane region" description="Helical" evidence="1">
    <location>
        <begin position="442"/>
        <end position="461"/>
    </location>
</feature>
<dbReference type="PIRSF" id="PIRSF004548">
    <property type="entry name" value="CreD"/>
    <property type="match status" value="1"/>
</dbReference>
<organism evidence="2 3">
    <name type="scientific">Shinella sedimenti</name>
    <dbReference type="NCBI Taxonomy" id="2919913"/>
    <lineage>
        <taxon>Bacteria</taxon>
        <taxon>Pseudomonadati</taxon>
        <taxon>Pseudomonadota</taxon>
        <taxon>Alphaproteobacteria</taxon>
        <taxon>Hyphomicrobiales</taxon>
        <taxon>Rhizobiaceae</taxon>
        <taxon>Shinella</taxon>
    </lineage>
</organism>
<dbReference type="EMBL" id="JAKVIN010000001">
    <property type="protein sequence ID" value="MCJ8147990.1"/>
    <property type="molecule type" value="Genomic_DNA"/>
</dbReference>
<keyword evidence="1" id="KW-1133">Transmembrane helix</keyword>
<dbReference type="NCBIfam" id="NF008712">
    <property type="entry name" value="PRK11715.1-1"/>
    <property type="match status" value="1"/>
</dbReference>
<keyword evidence="1" id="KW-0812">Transmembrane</keyword>
<keyword evidence="1" id="KW-0472">Membrane</keyword>
<feature type="transmembrane region" description="Helical" evidence="1">
    <location>
        <begin position="418"/>
        <end position="436"/>
    </location>
</feature>
<accession>A0ABT0CH91</accession>
<reference evidence="2 3" key="1">
    <citation type="submission" date="2022-02" db="EMBL/GenBank/DDBJ databases">
        <title>Shinella B3.7 sp. nov., isolated from Sediment (Zhairuo Island).</title>
        <authorList>
            <person name="Chen G."/>
        </authorList>
    </citation>
    <scope>NUCLEOTIDE SEQUENCE [LARGE SCALE GENOMIC DNA]</scope>
    <source>
        <strain evidence="2 3">B3.7</strain>
    </source>
</reference>
<protein>
    <submittedName>
        <fullName evidence="2">Cell envelope integrity protein CreD</fullName>
    </submittedName>
</protein>
<dbReference type="InterPro" id="IPR010364">
    <property type="entry name" value="Uncharacterised_IM_CreD"/>
</dbReference>
<dbReference type="RefSeq" id="WP_241596636.1">
    <property type="nucleotide sequence ID" value="NZ_JAKVIN010000001.1"/>
</dbReference>
<evidence type="ECO:0000313" key="3">
    <source>
        <dbReference type="Proteomes" id="UP001201844"/>
    </source>
</evidence>
<keyword evidence="3" id="KW-1185">Reference proteome</keyword>